<accession>A0A0T6DPW1</accession>
<protein>
    <submittedName>
        <fullName evidence="1">Uncharacterized protein</fullName>
    </submittedName>
</protein>
<comment type="caution">
    <text evidence="1">The sequence shown here is derived from an EMBL/GenBank/DDBJ whole genome shotgun (WGS) entry which is preliminary data.</text>
</comment>
<name>A0A0T6DPW1_9GAMM</name>
<proteinExistence type="predicted"/>
<evidence type="ECO:0000313" key="2">
    <source>
        <dbReference type="Proteomes" id="UP000051202"/>
    </source>
</evidence>
<sequence>MKALSSSTLKNVVSGSIVATLLAVTTGCVTTPGGYSVYDDIYGDVYKDNKDHKKHKDKHKKADKNVYSAAIERRATNKVSSMGYRVKDVKYKKGDRKIKVKAERGRDDYKIELGYPSYNVIKIKKD</sequence>
<reference evidence="1 2" key="1">
    <citation type="submission" date="2015-11" db="EMBL/GenBank/DDBJ databases">
        <title>Permanent draft genome of Psychrobacter piscatorii LQ58.</title>
        <authorList>
            <person name="Zhou M."/>
            <person name="Dong B."/>
            <person name="Liu Q."/>
        </authorList>
    </citation>
    <scope>NUCLEOTIDE SEQUENCE [LARGE SCALE GENOMIC DNA]</scope>
    <source>
        <strain evidence="1 2">LQ58</strain>
    </source>
</reference>
<keyword evidence="2" id="KW-1185">Reference proteome</keyword>
<organism evidence="1 2">
    <name type="scientific">Psychrobacter piscatorii</name>
    <dbReference type="NCBI Taxonomy" id="554343"/>
    <lineage>
        <taxon>Bacteria</taxon>
        <taxon>Pseudomonadati</taxon>
        <taxon>Pseudomonadota</taxon>
        <taxon>Gammaproteobacteria</taxon>
        <taxon>Moraxellales</taxon>
        <taxon>Moraxellaceae</taxon>
        <taxon>Psychrobacter</taxon>
    </lineage>
</organism>
<evidence type="ECO:0000313" key="1">
    <source>
        <dbReference type="EMBL" id="KRU21899.1"/>
    </source>
</evidence>
<dbReference type="Proteomes" id="UP000051202">
    <property type="component" value="Unassembled WGS sequence"/>
</dbReference>
<dbReference type="PROSITE" id="PS51257">
    <property type="entry name" value="PROKAR_LIPOPROTEIN"/>
    <property type="match status" value="1"/>
</dbReference>
<dbReference type="EMBL" id="LNDJ01000088">
    <property type="protein sequence ID" value="KRU21899.1"/>
    <property type="molecule type" value="Genomic_DNA"/>
</dbReference>
<gene>
    <name evidence="1" type="ORF">AS194_10465</name>
</gene>
<dbReference type="AlphaFoldDB" id="A0A0T6DPW1"/>
<dbReference type="RefSeq" id="WP_058025313.1">
    <property type="nucleotide sequence ID" value="NZ_LNDJ01000088.1"/>
</dbReference>